<feature type="compositionally biased region" description="Polar residues" evidence="1">
    <location>
        <begin position="1"/>
        <end position="10"/>
    </location>
</feature>
<evidence type="ECO:0000256" key="1">
    <source>
        <dbReference type="SAM" id="MobiDB-lite"/>
    </source>
</evidence>
<dbReference type="EMBL" id="CAICTM010001093">
    <property type="protein sequence ID" value="CAB9520355.1"/>
    <property type="molecule type" value="Genomic_DNA"/>
</dbReference>
<dbReference type="AlphaFoldDB" id="A0A9N8EKV5"/>
<gene>
    <name evidence="2" type="ORF">SEMRO_1095_G240730.1</name>
</gene>
<feature type="compositionally biased region" description="Acidic residues" evidence="1">
    <location>
        <begin position="185"/>
        <end position="196"/>
    </location>
</feature>
<proteinExistence type="predicted"/>
<protein>
    <submittedName>
        <fullName evidence="2">Uncharacterized protein</fullName>
    </submittedName>
</protein>
<keyword evidence="3" id="KW-1185">Reference proteome</keyword>
<reference evidence="2" key="1">
    <citation type="submission" date="2020-06" db="EMBL/GenBank/DDBJ databases">
        <authorList>
            <consortium name="Plant Systems Biology data submission"/>
        </authorList>
    </citation>
    <scope>NUCLEOTIDE SEQUENCE</scope>
    <source>
        <strain evidence="2">D6</strain>
    </source>
</reference>
<name>A0A9N8EKV5_9STRA</name>
<accession>A0A9N8EKV5</accession>
<evidence type="ECO:0000313" key="2">
    <source>
        <dbReference type="EMBL" id="CAB9520355.1"/>
    </source>
</evidence>
<dbReference type="Proteomes" id="UP001153069">
    <property type="component" value="Unassembled WGS sequence"/>
</dbReference>
<comment type="caution">
    <text evidence="2">The sequence shown here is derived from an EMBL/GenBank/DDBJ whole genome shotgun (WGS) entry which is preliminary data.</text>
</comment>
<feature type="region of interest" description="Disordered" evidence="1">
    <location>
        <begin position="110"/>
        <end position="150"/>
    </location>
</feature>
<feature type="region of interest" description="Disordered" evidence="1">
    <location>
        <begin position="182"/>
        <end position="210"/>
    </location>
</feature>
<evidence type="ECO:0000313" key="3">
    <source>
        <dbReference type="Proteomes" id="UP001153069"/>
    </source>
</evidence>
<organism evidence="2 3">
    <name type="scientific">Seminavis robusta</name>
    <dbReference type="NCBI Taxonomy" id="568900"/>
    <lineage>
        <taxon>Eukaryota</taxon>
        <taxon>Sar</taxon>
        <taxon>Stramenopiles</taxon>
        <taxon>Ochrophyta</taxon>
        <taxon>Bacillariophyta</taxon>
        <taxon>Bacillariophyceae</taxon>
        <taxon>Bacillariophycidae</taxon>
        <taxon>Naviculales</taxon>
        <taxon>Naviculaceae</taxon>
        <taxon>Seminavis</taxon>
    </lineage>
</organism>
<feature type="region of interest" description="Disordered" evidence="1">
    <location>
        <begin position="1"/>
        <end position="36"/>
    </location>
</feature>
<sequence>MTRTSTQQTRVEQETRDLEDEELSIPIYSPQPFRPLGRRDSGLWPDLGQQNNWIDESRRRSAVLTTRFQRLMESPPASTLVQRARGALTTSRLGRLTSRRLTFSQEDAALVAGGGGSSGTAGATTTSTSRKKSKSKSKPKPDSEPDPPMTTITALHLIQRITWKARTGGPGGPVVQVVRWRCNDDDNDDDGDDDGNDMMMGGERGVQASW</sequence>
<feature type="compositionally biased region" description="Basic residues" evidence="1">
    <location>
        <begin position="129"/>
        <end position="138"/>
    </location>
</feature>